<evidence type="ECO:0000256" key="1">
    <source>
        <dbReference type="SAM" id="Phobius"/>
    </source>
</evidence>
<keyword evidence="1" id="KW-1133">Transmembrane helix</keyword>
<evidence type="ECO:0000313" key="3">
    <source>
        <dbReference type="Proteomes" id="UP000054859"/>
    </source>
</evidence>
<accession>A0A0W0R123</accession>
<reference evidence="2 3" key="1">
    <citation type="submission" date="2015-11" db="EMBL/GenBank/DDBJ databases">
        <title>Identification of large and diverse effector repertoires of 38 Legionella species.</title>
        <authorList>
            <person name="Burstein D."/>
            <person name="Amaro F."/>
            <person name="Zusman T."/>
            <person name="Lifshitz Z."/>
            <person name="Cohen O."/>
            <person name="Gilbert J.A."/>
            <person name="Pupko T."/>
            <person name="Shuman H.A."/>
            <person name="Segal G."/>
        </authorList>
    </citation>
    <scope>NUCLEOTIDE SEQUENCE [LARGE SCALE GENOMIC DNA]</scope>
    <source>
        <strain evidence="2 3">1762-AUS-E</strain>
    </source>
</reference>
<comment type="caution">
    <text evidence="2">The sequence shown here is derived from an EMBL/GenBank/DDBJ whole genome shotgun (WGS) entry which is preliminary data.</text>
</comment>
<proteinExistence type="predicted"/>
<dbReference type="PATRIC" id="fig|45056.6.peg.2160"/>
<keyword evidence="1" id="KW-0472">Membrane</keyword>
<gene>
    <name evidence="2" type="ORF">Lade_2090</name>
</gene>
<feature type="transmembrane region" description="Helical" evidence="1">
    <location>
        <begin position="28"/>
        <end position="45"/>
    </location>
</feature>
<keyword evidence="3" id="KW-1185">Reference proteome</keyword>
<protein>
    <submittedName>
        <fullName evidence="2">Uncharacterized protein</fullName>
    </submittedName>
</protein>
<dbReference type="EMBL" id="LNKA01000019">
    <property type="protein sequence ID" value="KTC64796.1"/>
    <property type="molecule type" value="Genomic_DNA"/>
</dbReference>
<keyword evidence="1" id="KW-0812">Transmembrane</keyword>
<evidence type="ECO:0000313" key="2">
    <source>
        <dbReference type="EMBL" id="KTC64796.1"/>
    </source>
</evidence>
<dbReference type="AlphaFoldDB" id="A0A0W0R123"/>
<name>A0A0W0R123_9GAMM</name>
<organism evidence="2 3">
    <name type="scientific">Legionella adelaidensis</name>
    <dbReference type="NCBI Taxonomy" id="45056"/>
    <lineage>
        <taxon>Bacteria</taxon>
        <taxon>Pseudomonadati</taxon>
        <taxon>Pseudomonadota</taxon>
        <taxon>Gammaproteobacteria</taxon>
        <taxon>Legionellales</taxon>
        <taxon>Legionellaceae</taxon>
        <taxon>Legionella</taxon>
    </lineage>
</organism>
<sequence>MEKRLAFEQMQVTHHKRSLLHFWHNNKAVILAMLIPAFIVGWQLSKKAHVATLIKQISKFVFVTALTNVKRKLIVDISTKLAPESTRKK</sequence>
<dbReference type="STRING" id="45056.Lade_2090"/>
<dbReference type="Proteomes" id="UP000054859">
    <property type="component" value="Unassembled WGS sequence"/>
</dbReference>